<sequence length="125" mass="13928">MEPTFLSAETCGWLPPYYQRYDSDPYAVVEILNRSTNPSLIPEELLPRRRGPPPSHGALALAQLSDLYSWTCISTSCKGRRRTCGCISGRPHAVEGVAETTLLLAQCLRPINRLRGEVEQGDVRE</sequence>
<dbReference type="Proteomes" id="UP000314294">
    <property type="component" value="Unassembled WGS sequence"/>
</dbReference>
<accession>A0A4Z2HU94</accession>
<keyword evidence="2" id="KW-1185">Reference proteome</keyword>
<dbReference type="AlphaFoldDB" id="A0A4Z2HU94"/>
<evidence type="ECO:0000313" key="2">
    <source>
        <dbReference type="Proteomes" id="UP000314294"/>
    </source>
</evidence>
<dbReference type="EMBL" id="SRLO01000188">
    <property type="protein sequence ID" value="TNN68574.1"/>
    <property type="molecule type" value="Genomic_DNA"/>
</dbReference>
<proteinExistence type="predicted"/>
<reference evidence="1 2" key="1">
    <citation type="submission" date="2019-03" db="EMBL/GenBank/DDBJ databases">
        <title>First draft genome of Liparis tanakae, snailfish: a comprehensive survey of snailfish specific genes.</title>
        <authorList>
            <person name="Kim W."/>
            <person name="Song I."/>
            <person name="Jeong J.-H."/>
            <person name="Kim D."/>
            <person name="Kim S."/>
            <person name="Ryu S."/>
            <person name="Song J.Y."/>
            <person name="Lee S.K."/>
        </authorList>
    </citation>
    <scope>NUCLEOTIDE SEQUENCE [LARGE SCALE GENOMIC DNA]</scope>
    <source>
        <tissue evidence="1">Muscle</tissue>
    </source>
</reference>
<name>A0A4Z2HU94_9TELE</name>
<evidence type="ECO:0000313" key="1">
    <source>
        <dbReference type="EMBL" id="TNN68574.1"/>
    </source>
</evidence>
<gene>
    <name evidence="1" type="ORF">EYF80_021220</name>
</gene>
<comment type="caution">
    <text evidence="1">The sequence shown here is derived from an EMBL/GenBank/DDBJ whole genome shotgun (WGS) entry which is preliminary data.</text>
</comment>
<protein>
    <submittedName>
        <fullName evidence="1">Uncharacterized protein</fullName>
    </submittedName>
</protein>
<organism evidence="1 2">
    <name type="scientific">Liparis tanakae</name>
    <name type="common">Tanaka's snailfish</name>
    <dbReference type="NCBI Taxonomy" id="230148"/>
    <lineage>
        <taxon>Eukaryota</taxon>
        <taxon>Metazoa</taxon>
        <taxon>Chordata</taxon>
        <taxon>Craniata</taxon>
        <taxon>Vertebrata</taxon>
        <taxon>Euteleostomi</taxon>
        <taxon>Actinopterygii</taxon>
        <taxon>Neopterygii</taxon>
        <taxon>Teleostei</taxon>
        <taxon>Neoteleostei</taxon>
        <taxon>Acanthomorphata</taxon>
        <taxon>Eupercaria</taxon>
        <taxon>Perciformes</taxon>
        <taxon>Cottioidei</taxon>
        <taxon>Cottales</taxon>
        <taxon>Liparidae</taxon>
        <taxon>Liparis</taxon>
    </lineage>
</organism>